<gene>
    <name evidence="1" type="ORF">QFC21_006067</name>
</gene>
<evidence type="ECO:0000313" key="1">
    <source>
        <dbReference type="EMBL" id="KAJ9094241.1"/>
    </source>
</evidence>
<name>A0ACC2V6G8_9TREE</name>
<comment type="caution">
    <text evidence="1">The sequence shown here is derived from an EMBL/GenBank/DDBJ whole genome shotgun (WGS) entry which is preliminary data.</text>
</comment>
<dbReference type="Proteomes" id="UP001227268">
    <property type="component" value="Unassembled WGS sequence"/>
</dbReference>
<dbReference type="EMBL" id="JASBWT010000026">
    <property type="protein sequence ID" value="KAJ9094241.1"/>
    <property type="molecule type" value="Genomic_DNA"/>
</dbReference>
<protein>
    <submittedName>
        <fullName evidence="1">Uncharacterized protein</fullName>
    </submittedName>
</protein>
<organism evidence="1 2">
    <name type="scientific">Naganishia friedmannii</name>
    <dbReference type="NCBI Taxonomy" id="89922"/>
    <lineage>
        <taxon>Eukaryota</taxon>
        <taxon>Fungi</taxon>
        <taxon>Dikarya</taxon>
        <taxon>Basidiomycota</taxon>
        <taxon>Agaricomycotina</taxon>
        <taxon>Tremellomycetes</taxon>
        <taxon>Filobasidiales</taxon>
        <taxon>Filobasidiaceae</taxon>
        <taxon>Naganishia</taxon>
    </lineage>
</organism>
<keyword evidence="2" id="KW-1185">Reference proteome</keyword>
<accession>A0ACC2V6G8</accession>
<proteinExistence type="predicted"/>
<evidence type="ECO:0000313" key="2">
    <source>
        <dbReference type="Proteomes" id="UP001227268"/>
    </source>
</evidence>
<sequence length="463" mass="52303">MSDRRSDILTGLASFTLTSPSDGIVGLHSHIKRHEARIQELEQRDQASNYMIEEMQKRIEMLEERLSPKNRNLDTTCKLPLELLCLVGNFLAGGNAYATLANHLLTCHAVHDELKSTLYETTDDYTRRESLKHTKFLIAPRGHCLALREVFPNLRVEVTMDLASDHSPLQLPCRINIHKSVDVLVLSELSQIPLVWWSNGTDSIPRGIANQIVGVSVKHAVWVTGAPAHDHDSWICQGSTPDLHVTFVLKHNFASYNLRRTMQNLLWLTLVVDRRRLEDPKYGNIENDGVPPFLEFRIAAGSISVANLILDVLGFPLLYSFYANVIIKLLDLDSTQIGRAATEDEIGDHMSKAAALFSHVWLHMNRHDHTKHFYREDIFYVIDYNHGTGKTLGSLRSLRPSEDAFKLHIIHIDQNGANAVTTRTETFEPTRPRPMPGAFPYGLCSCSSGQRDTHGFYSSPLDR</sequence>
<reference evidence="1" key="1">
    <citation type="submission" date="2023-04" db="EMBL/GenBank/DDBJ databases">
        <title>Draft Genome sequencing of Naganishia species isolated from polar environments using Oxford Nanopore Technology.</title>
        <authorList>
            <person name="Leo P."/>
            <person name="Venkateswaran K."/>
        </authorList>
    </citation>
    <scope>NUCLEOTIDE SEQUENCE</scope>
    <source>
        <strain evidence="1">MNA-CCFEE 5423</strain>
    </source>
</reference>